<comment type="caution">
    <text evidence="17">The sequence shown here is derived from an EMBL/GenBank/DDBJ whole genome shotgun (WGS) entry which is preliminary data.</text>
</comment>
<dbReference type="InterPro" id="IPR010559">
    <property type="entry name" value="Sig_transdc_His_kin_internal"/>
</dbReference>
<evidence type="ECO:0000256" key="9">
    <source>
        <dbReference type="ARBA" id="ARBA00022777"/>
    </source>
</evidence>
<name>A0A7X0VVA9_9BACL</name>
<dbReference type="Pfam" id="PF00672">
    <property type="entry name" value="HAMP"/>
    <property type="match status" value="1"/>
</dbReference>
<evidence type="ECO:0000259" key="15">
    <source>
        <dbReference type="PROSITE" id="PS50109"/>
    </source>
</evidence>
<evidence type="ECO:0000259" key="16">
    <source>
        <dbReference type="PROSITE" id="PS50885"/>
    </source>
</evidence>
<feature type="domain" description="HAMP" evidence="16">
    <location>
        <begin position="335"/>
        <end position="387"/>
    </location>
</feature>
<dbReference type="Pfam" id="PF02518">
    <property type="entry name" value="HATPase_c"/>
    <property type="match status" value="1"/>
</dbReference>
<keyword evidence="4" id="KW-1003">Cell membrane</keyword>
<proteinExistence type="predicted"/>
<dbReference type="InterPro" id="IPR003660">
    <property type="entry name" value="HAMP_dom"/>
</dbReference>
<keyword evidence="9 17" id="KW-0418">Kinase</keyword>
<dbReference type="EMBL" id="JACJVO010000016">
    <property type="protein sequence ID" value="MBB6731949.1"/>
    <property type="molecule type" value="Genomic_DNA"/>
</dbReference>
<dbReference type="PANTHER" id="PTHR34220">
    <property type="entry name" value="SENSOR HISTIDINE KINASE YPDA"/>
    <property type="match status" value="1"/>
</dbReference>
<dbReference type="Pfam" id="PF02743">
    <property type="entry name" value="dCache_1"/>
    <property type="match status" value="1"/>
</dbReference>
<evidence type="ECO:0000313" key="18">
    <source>
        <dbReference type="Proteomes" id="UP000564644"/>
    </source>
</evidence>
<protein>
    <recommendedName>
        <fullName evidence="3">histidine kinase</fullName>
        <ecNumber evidence="3">2.7.13.3</ecNumber>
    </recommendedName>
</protein>
<accession>A0A7X0VVA9</accession>
<keyword evidence="10" id="KW-0067">ATP-binding</keyword>
<dbReference type="InterPro" id="IPR033479">
    <property type="entry name" value="dCache_1"/>
</dbReference>
<keyword evidence="18" id="KW-1185">Reference proteome</keyword>
<sequence>MKLNSALRKAVNVNRNYYKNLLLRNKIAIIFSLLVTIMLIIQGNIFYSYSVRTVKNEIMNQAKQTVEQISLNIDTYFNFINTLTMNIAAMDTISEAVKNYDVNNPKWVDYNSYLKSILGQYPLTIQYVVDAIMVKDGFSITDKSSSVRKDFNFYKQPWFITDSSNRLKVSFSEPHLNNYYYNNSNEKYVISAIVPVRNWQESSKTQYGTLVFDIGIEKISNIFNEMNIRNSQTIYIIDSKGKIIANTNSKLINTDLQLPFLNEVLDNEKGSFVKNSNGGDLLVNYSTSPITGWKTLIITDMTELQHVSEKMGLTTAIIVIAGIFIAIYFSAFVSTRITKSISRLKNKMYEVSIGNYHVKVPVESNDEVGILSKYFNSMVDELKKLIDENYIVRIKQKEAEIHALQAQIQPHFLNNTLQLIHSMAVLGRNADIEKTIQMLSSLLDYVLFENEDFVSIKDEVRYLECFLQIQYGSNKRLNYSIQLDEALELHVMPKLLLQPLVENALIHGLSNRTSACVIEIEIKLENSFVTFRIHDNGKGMSPKELEHVYERMKKKDMNAKSIGLRNVYERIKLKYYEEGMLEIQTKEGEGTSILIKIPEKYMINAAARRLKDHEDTDRR</sequence>
<dbReference type="Gene3D" id="3.30.565.10">
    <property type="entry name" value="Histidine kinase-like ATPase, C-terminal domain"/>
    <property type="match status" value="1"/>
</dbReference>
<evidence type="ECO:0000256" key="14">
    <source>
        <dbReference type="SAM" id="Phobius"/>
    </source>
</evidence>
<dbReference type="CDD" id="cd06225">
    <property type="entry name" value="HAMP"/>
    <property type="match status" value="1"/>
</dbReference>
<evidence type="ECO:0000256" key="4">
    <source>
        <dbReference type="ARBA" id="ARBA00022475"/>
    </source>
</evidence>
<organism evidence="17 18">
    <name type="scientific">Cohnella zeiphila</name>
    <dbReference type="NCBI Taxonomy" id="2761120"/>
    <lineage>
        <taxon>Bacteria</taxon>
        <taxon>Bacillati</taxon>
        <taxon>Bacillota</taxon>
        <taxon>Bacilli</taxon>
        <taxon>Bacillales</taxon>
        <taxon>Paenibacillaceae</taxon>
        <taxon>Cohnella</taxon>
    </lineage>
</organism>
<dbReference type="SMART" id="SM00304">
    <property type="entry name" value="HAMP"/>
    <property type="match status" value="1"/>
</dbReference>
<keyword evidence="5" id="KW-0597">Phosphoprotein</keyword>
<evidence type="ECO:0000313" key="17">
    <source>
        <dbReference type="EMBL" id="MBB6731949.1"/>
    </source>
</evidence>
<evidence type="ECO:0000256" key="12">
    <source>
        <dbReference type="ARBA" id="ARBA00023012"/>
    </source>
</evidence>
<dbReference type="InterPro" id="IPR050640">
    <property type="entry name" value="Bact_2-comp_sensor_kinase"/>
</dbReference>
<evidence type="ECO:0000256" key="5">
    <source>
        <dbReference type="ARBA" id="ARBA00022553"/>
    </source>
</evidence>
<dbReference type="AlphaFoldDB" id="A0A7X0VVA9"/>
<dbReference type="CDD" id="cd12912">
    <property type="entry name" value="PDC2_MCP_like"/>
    <property type="match status" value="1"/>
</dbReference>
<comment type="catalytic activity">
    <reaction evidence="1">
        <text>ATP + protein L-histidine = ADP + protein N-phospho-L-histidine.</text>
        <dbReference type="EC" id="2.7.13.3"/>
    </reaction>
</comment>
<evidence type="ECO:0000256" key="11">
    <source>
        <dbReference type="ARBA" id="ARBA00022989"/>
    </source>
</evidence>
<keyword evidence="11 14" id="KW-1133">Transmembrane helix</keyword>
<dbReference type="InterPro" id="IPR005467">
    <property type="entry name" value="His_kinase_dom"/>
</dbReference>
<keyword evidence="8" id="KW-0547">Nucleotide-binding</keyword>
<keyword evidence="13 14" id="KW-0472">Membrane</keyword>
<feature type="domain" description="Histidine kinase" evidence="15">
    <location>
        <begin position="496"/>
        <end position="601"/>
    </location>
</feature>
<evidence type="ECO:0000256" key="6">
    <source>
        <dbReference type="ARBA" id="ARBA00022679"/>
    </source>
</evidence>
<dbReference type="InterPro" id="IPR003594">
    <property type="entry name" value="HATPase_dom"/>
</dbReference>
<dbReference type="Gene3D" id="1.10.287.130">
    <property type="match status" value="1"/>
</dbReference>
<dbReference type="PANTHER" id="PTHR34220:SF11">
    <property type="entry name" value="SENSOR PROTEIN KINASE HPTS"/>
    <property type="match status" value="1"/>
</dbReference>
<dbReference type="Pfam" id="PF06580">
    <property type="entry name" value="His_kinase"/>
    <property type="match status" value="1"/>
</dbReference>
<comment type="subcellular location">
    <subcellularLocation>
        <location evidence="2">Cell membrane</location>
        <topology evidence="2">Multi-pass membrane protein</topology>
    </subcellularLocation>
</comment>
<evidence type="ECO:0000256" key="2">
    <source>
        <dbReference type="ARBA" id="ARBA00004651"/>
    </source>
</evidence>
<dbReference type="SUPFAM" id="SSF55874">
    <property type="entry name" value="ATPase domain of HSP90 chaperone/DNA topoisomerase II/histidine kinase"/>
    <property type="match status" value="1"/>
</dbReference>
<gene>
    <name evidence="17" type="ORF">H7C18_13590</name>
</gene>
<keyword evidence="12" id="KW-0902">Two-component regulatory system</keyword>
<evidence type="ECO:0000256" key="7">
    <source>
        <dbReference type="ARBA" id="ARBA00022692"/>
    </source>
</evidence>
<dbReference type="Proteomes" id="UP000564644">
    <property type="component" value="Unassembled WGS sequence"/>
</dbReference>
<dbReference type="Gene3D" id="3.30.450.20">
    <property type="entry name" value="PAS domain"/>
    <property type="match status" value="2"/>
</dbReference>
<keyword evidence="6" id="KW-0808">Transferase</keyword>
<dbReference type="GO" id="GO:0005524">
    <property type="term" value="F:ATP binding"/>
    <property type="evidence" value="ECO:0007669"/>
    <property type="project" value="UniProtKB-KW"/>
</dbReference>
<evidence type="ECO:0000256" key="13">
    <source>
        <dbReference type="ARBA" id="ARBA00023136"/>
    </source>
</evidence>
<dbReference type="GO" id="GO:0000155">
    <property type="term" value="F:phosphorelay sensor kinase activity"/>
    <property type="evidence" value="ECO:0007669"/>
    <property type="project" value="InterPro"/>
</dbReference>
<dbReference type="SUPFAM" id="SSF158472">
    <property type="entry name" value="HAMP domain-like"/>
    <property type="match status" value="1"/>
</dbReference>
<dbReference type="InterPro" id="IPR036890">
    <property type="entry name" value="HATPase_C_sf"/>
</dbReference>
<dbReference type="EC" id="2.7.13.3" evidence="3"/>
<dbReference type="RefSeq" id="WP_185129618.1">
    <property type="nucleotide sequence ID" value="NZ_JACJVO010000016.1"/>
</dbReference>
<dbReference type="GO" id="GO:0005886">
    <property type="term" value="C:plasma membrane"/>
    <property type="evidence" value="ECO:0007669"/>
    <property type="project" value="UniProtKB-SubCell"/>
</dbReference>
<feature type="transmembrane region" description="Helical" evidence="14">
    <location>
        <begin position="311"/>
        <end position="333"/>
    </location>
</feature>
<evidence type="ECO:0000256" key="8">
    <source>
        <dbReference type="ARBA" id="ARBA00022741"/>
    </source>
</evidence>
<evidence type="ECO:0000256" key="3">
    <source>
        <dbReference type="ARBA" id="ARBA00012438"/>
    </source>
</evidence>
<evidence type="ECO:0000256" key="1">
    <source>
        <dbReference type="ARBA" id="ARBA00000085"/>
    </source>
</evidence>
<reference evidence="17 18" key="1">
    <citation type="submission" date="2020-08" db="EMBL/GenBank/DDBJ databases">
        <title>Cohnella phylogeny.</title>
        <authorList>
            <person name="Dunlap C."/>
        </authorList>
    </citation>
    <scope>NUCLEOTIDE SEQUENCE [LARGE SCALE GENOMIC DNA]</scope>
    <source>
        <strain evidence="17 18">CBP 2801</strain>
    </source>
</reference>
<evidence type="ECO:0000256" key="10">
    <source>
        <dbReference type="ARBA" id="ARBA00022840"/>
    </source>
</evidence>
<dbReference type="PROSITE" id="PS50885">
    <property type="entry name" value="HAMP"/>
    <property type="match status" value="1"/>
</dbReference>
<dbReference type="PROSITE" id="PS50109">
    <property type="entry name" value="HIS_KIN"/>
    <property type="match status" value="1"/>
</dbReference>
<feature type="transmembrane region" description="Helical" evidence="14">
    <location>
        <begin position="27"/>
        <end position="49"/>
    </location>
</feature>
<keyword evidence="7 14" id="KW-0812">Transmembrane</keyword>